<dbReference type="Proteomes" id="UP000253817">
    <property type="component" value="Unassembled WGS sequence"/>
</dbReference>
<dbReference type="EMBL" id="PPTT01000003">
    <property type="protein sequence ID" value="RDB71049.1"/>
    <property type="molecule type" value="Genomic_DNA"/>
</dbReference>
<dbReference type="GO" id="GO:0032993">
    <property type="term" value="C:protein-DNA complex"/>
    <property type="evidence" value="ECO:0007669"/>
    <property type="project" value="TreeGrafter"/>
</dbReference>
<feature type="domain" description="Response regulatory" evidence="6">
    <location>
        <begin position="2"/>
        <end position="116"/>
    </location>
</feature>
<dbReference type="Gene3D" id="1.10.10.10">
    <property type="entry name" value="Winged helix-like DNA-binding domain superfamily/Winged helix DNA-binding domain"/>
    <property type="match status" value="1"/>
</dbReference>
<dbReference type="RefSeq" id="WP_114545079.1">
    <property type="nucleotide sequence ID" value="NZ_PPTT01000003.1"/>
</dbReference>
<dbReference type="InterPro" id="IPR011006">
    <property type="entry name" value="CheY-like_superfamily"/>
</dbReference>
<evidence type="ECO:0000256" key="1">
    <source>
        <dbReference type="ARBA" id="ARBA00022553"/>
    </source>
</evidence>
<dbReference type="GO" id="GO:0005829">
    <property type="term" value="C:cytosol"/>
    <property type="evidence" value="ECO:0007669"/>
    <property type="project" value="TreeGrafter"/>
</dbReference>
<dbReference type="SUPFAM" id="SSF46894">
    <property type="entry name" value="C-terminal effector domain of the bipartite response regulators"/>
    <property type="match status" value="1"/>
</dbReference>
<feature type="domain" description="OmpR/PhoB-type" evidence="7">
    <location>
        <begin position="133"/>
        <end position="232"/>
    </location>
</feature>
<dbReference type="GO" id="GO:0006355">
    <property type="term" value="P:regulation of DNA-templated transcription"/>
    <property type="evidence" value="ECO:0007669"/>
    <property type="project" value="InterPro"/>
</dbReference>
<reference evidence="11" key="2">
    <citation type="submission" date="2018-05" db="EMBL/GenBank/DDBJ databases">
        <title>Genome Sequencing of selected type strains of the family Eggerthellaceae.</title>
        <authorList>
            <person name="Danylec N."/>
            <person name="Stoll D.A."/>
            <person name="Doetsch A."/>
            <person name="Huch M."/>
        </authorList>
    </citation>
    <scope>NUCLEOTIDE SEQUENCE [LARGE SCALE GENOMIC DNA]</scope>
    <source>
        <strain evidence="11">DSM 16107</strain>
    </source>
</reference>
<dbReference type="SUPFAM" id="SSF52172">
    <property type="entry name" value="CheY-like"/>
    <property type="match status" value="1"/>
</dbReference>
<dbReference type="InterPro" id="IPR036388">
    <property type="entry name" value="WH-like_DNA-bd_sf"/>
</dbReference>
<dbReference type="FunFam" id="1.10.10.10:FF:000018">
    <property type="entry name" value="DNA-binding response regulator ResD"/>
    <property type="match status" value="1"/>
</dbReference>
<dbReference type="InterPro" id="IPR001867">
    <property type="entry name" value="OmpR/PhoB-type_DNA-bd"/>
</dbReference>
<keyword evidence="1 4" id="KW-0597">Phosphoprotein</keyword>
<dbReference type="GO" id="GO:0000156">
    <property type="term" value="F:phosphorelay response regulator activity"/>
    <property type="evidence" value="ECO:0007669"/>
    <property type="project" value="TreeGrafter"/>
</dbReference>
<dbReference type="InterPro" id="IPR016032">
    <property type="entry name" value="Sig_transdc_resp-reg_C-effctor"/>
</dbReference>
<dbReference type="PROSITE" id="PS51755">
    <property type="entry name" value="OMPR_PHOB"/>
    <property type="match status" value="1"/>
</dbReference>
<dbReference type="PANTHER" id="PTHR48111">
    <property type="entry name" value="REGULATOR OF RPOS"/>
    <property type="match status" value="1"/>
</dbReference>
<protein>
    <submittedName>
        <fullName evidence="9">DNA-binding response regulator</fullName>
    </submittedName>
</protein>
<dbReference type="Proteomes" id="UP000270112">
    <property type="component" value="Unassembled WGS sequence"/>
</dbReference>
<evidence type="ECO:0000313" key="10">
    <source>
        <dbReference type="Proteomes" id="UP000253817"/>
    </source>
</evidence>
<sequence length="234" mass="26103">MNIMLADDDEGLRQVIERIVVEDGYDFCCAGTGSEALALYEAEHPDLVILDVMMPELNGFDACSELRKRGSKVPVLFLSAKGDIVDKSVGFKAGADDYLVKPFSPVELSLRIGALLRRYDNERAAEAPQAEPASRIAIGDVEVLLDSYEVRVRGKAVDLTSKEFEIVALLASSPGKVFTREQILEHIWGQSSDTDLRSITVFVRKIREKIEDNPSTPRYLLTVWRVGYKFCDEV</sequence>
<keyword evidence="10" id="KW-1185">Reference proteome</keyword>
<dbReference type="EMBL" id="QICC01000002">
    <property type="protein sequence ID" value="RNM43216.1"/>
    <property type="molecule type" value="Genomic_DNA"/>
</dbReference>
<evidence type="ECO:0000313" key="11">
    <source>
        <dbReference type="Proteomes" id="UP000270112"/>
    </source>
</evidence>
<keyword evidence="3 5" id="KW-0238">DNA-binding</keyword>
<evidence type="ECO:0000256" key="5">
    <source>
        <dbReference type="PROSITE-ProRule" id="PRU01091"/>
    </source>
</evidence>
<dbReference type="PANTHER" id="PTHR48111:SF40">
    <property type="entry name" value="PHOSPHATE REGULON TRANSCRIPTIONAL REGULATORY PROTEIN PHOB"/>
    <property type="match status" value="1"/>
</dbReference>
<dbReference type="CDD" id="cd00383">
    <property type="entry name" value="trans_reg_C"/>
    <property type="match status" value="1"/>
</dbReference>
<dbReference type="Pfam" id="PF00072">
    <property type="entry name" value="Response_reg"/>
    <property type="match status" value="1"/>
</dbReference>
<evidence type="ECO:0000259" key="7">
    <source>
        <dbReference type="PROSITE" id="PS51755"/>
    </source>
</evidence>
<dbReference type="SMART" id="SM00448">
    <property type="entry name" value="REC"/>
    <property type="match status" value="1"/>
</dbReference>
<evidence type="ECO:0000256" key="2">
    <source>
        <dbReference type="ARBA" id="ARBA00023012"/>
    </source>
</evidence>
<evidence type="ECO:0000256" key="4">
    <source>
        <dbReference type="PROSITE-ProRule" id="PRU00169"/>
    </source>
</evidence>
<proteinExistence type="predicted"/>
<reference evidence="8 10" key="1">
    <citation type="journal article" date="2018" name="Elife">
        <title>Discovery and characterization of a prevalent human gut bacterial enzyme sufficient for the inactivation of a family of plant toxins.</title>
        <authorList>
            <person name="Koppel N."/>
            <person name="Bisanz J.E."/>
            <person name="Pandelia M.E."/>
            <person name="Turnbaugh P.J."/>
            <person name="Balskus E.P."/>
        </authorList>
    </citation>
    <scope>NUCLEOTIDE SEQUENCE [LARGE SCALE GENOMIC DNA]</scope>
    <source>
        <strain evidence="8 10">DSM 16107</strain>
    </source>
</reference>
<reference evidence="9" key="3">
    <citation type="journal article" date="2019" name="Microbiol. Resour. Announc.">
        <title>Draft Genome Sequences of Type Strains of Gordonibacter faecihominis, Paraeggerthella hongkongensis, Parvibacter caecicola,Slackia equolifaciens, Slackia faecicanis, and Slackia isoflavoniconvertens.</title>
        <authorList>
            <person name="Danylec N."/>
            <person name="Stoll D.A."/>
            <person name="Dotsch A."/>
            <person name="Huch M."/>
        </authorList>
    </citation>
    <scope>NUCLEOTIDE SEQUENCE</scope>
    <source>
        <strain evidence="9">DSM 16107</strain>
    </source>
</reference>
<evidence type="ECO:0000313" key="8">
    <source>
        <dbReference type="EMBL" id="RDB71049.1"/>
    </source>
</evidence>
<comment type="caution">
    <text evidence="9">The sequence shown here is derived from an EMBL/GenBank/DDBJ whole genome shotgun (WGS) entry which is preliminary data.</text>
</comment>
<dbReference type="AlphaFoldDB" id="A0A3N0J2M5"/>
<dbReference type="PROSITE" id="PS50110">
    <property type="entry name" value="RESPONSE_REGULATORY"/>
    <property type="match status" value="1"/>
</dbReference>
<feature type="modified residue" description="4-aspartylphosphate" evidence="4">
    <location>
        <position position="51"/>
    </location>
</feature>
<evidence type="ECO:0000256" key="3">
    <source>
        <dbReference type="ARBA" id="ARBA00023125"/>
    </source>
</evidence>
<gene>
    <name evidence="8" type="ORF">C1876_02075</name>
    <name evidence="9" type="ORF">DMP09_00690</name>
</gene>
<evidence type="ECO:0000313" key="9">
    <source>
        <dbReference type="EMBL" id="RNM43216.1"/>
    </source>
</evidence>
<dbReference type="InterPro" id="IPR039420">
    <property type="entry name" value="WalR-like"/>
</dbReference>
<dbReference type="Gene3D" id="6.10.250.690">
    <property type="match status" value="1"/>
</dbReference>
<name>A0A3N0J2M5_9ACTN</name>
<accession>A0A3N0J2M5</accession>
<dbReference type="Gene3D" id="3.40.50.2300">
    <property type="match status" value="1"/>
</dbReference>
<dbReference type="Pfam" id="PF00486">
    <property type="entry name" value="Trans_reg_C"/>
    <property type="match status" value="1"/>
</dbReference>
<dbReference type="GO" id="GO:0000976">
    <property type="term" value="F:transcription cis-regulatory region binding"/>
    <property type="evidence" value="ECO:0007669"/>
    <property type="project" value="TreeGrafter"/>
</dbReference>
<evidence type="ECO:0000259" key="6">
    <source>
        <dbReference type="PROSITE" id="PS50110"/>
    </source>
</evidence>
<dbReference type="InterPro" id="IPR001789">
    <property type="entry name" value="Sig_transdc_resp-reg_receiver"/>
</dbReference>
<organism evidence="9 11">
    <name type="scientific">Eggerthella sinensis</name>
    <dbReference type="NCBI Taxonomy" id="242230"/>
    <lineage>
        <taxon>Bacteria</taxon>
        <taxon>Bacillati</taxon>
        <taxon>Actinomycetota</taxon>
        <taxon>Coriobacteriia</taxon>
        <taxon>Eggerthellales</taxon>
        <taxon>Eggerthellaceae</taxon>
        <taxon>Eggerthella</taxon>
    </lineage>
</organism>
<keyword evidence="2" id="KW-0902">Two-component regulatory system</keyword>
<feature type="DNA-binding region" description="OmpR/PhoB-type" evidence="5">
    <location>
        <begin position="133"/>
        <end position="232"/>
    </location>
</feature>
<dbReference type="OrthoDB" id="3173792at2"/>
<dbReference type="CDD" id="cd17574">
    <property type="entry name" value="REC_OmpR"/>
    <property type="match status" value="1"/>
</dbReference>
<dbReference type="SMART" id="SM00862">
    <property type="entry name" value="Trans_reg_C"/>
    <property type="match status" value="1"/>
</dbReference>